<dbReference type="InterPro" id="IPR009057">
    <property type="entry name" value="Homeodomain-like_sf"/>
</dbReference>
<dbReference type="Gene3D" id="1.10.10.10">
    <property type="entry name" value="Winged helix-like DNA-binding domain superfamily/Winged helix DNA-binding domain"/>
    <property type="match status" value="1"/>
</dbReference>
<dbReference type="CDD" id="cd07377">
    <property type="entry name" value="WHTH_GntR"/>
    <property type="match status" value="1"/>
</dbReference>
<evidence type="ECO:0000313" key="7">
    <source>
        <dbReference type="EMBL" id="MBK1784880.1"/>
    </source>
</evidence>
<dbReference type="PANTHER" id="PTHR44846:SF17">
    <property type="entry name" value="GNTR-FAMILY TRANSCRIPTIONAL REGULATOR"/>
    <property type="match status" value="1"/>
</dbReference>
<dbReference type="SUPFAM" id="SSF48498">
    <property type="entry name" value="Tetracyclin repressor-like, C-terminal domain"/>
    <property type="match status" value="1"/>
</dbReference>
<comment type="caution">
    <text evidence="7">The sequence shown here is derived from an EMBL/GenBank/DDBJ whole genome shotgun (WGS) entry which is preliminary data.</text>
</comment>
<evidence type="ECO:0000256" key="3">
    <source>
        <dbReference type="ARBA" id="ARBA00023163"/>
    </source>
</evidence>
<dbReference type="Pfam" id="PF00392">
    <property type="entry name" value="GntR"/>
    <property type="match status" value="1"/>
</dbReference>
<proteinExistence type="predicted"/>
<feature type="domain" description="HTH gntR-type" evidence="5">
    <location>
        <begin position="8"/>
        <end position="76"/>
    </location>
</feature>
<dbReference type="InterPro" id="IPR036271">
    <property type="entry name" value="Tet_transcr_reg_TetR-rel_C_sf"/>
</dbReference>
<dbReference type="InterPro" id="IPR001647">
    <property type="entry name" value="HTH_TetR"/>
</dbReference>
<dbReference type="SMART" id="SM00345">
    <property type="entry name" value="HTH_GNTR"/>
    <property type="match status" value="1"/>
</dbReference>
<dbReference type="InterPro" id="IPR000524">
    <property type="entry name" value="Tscrpt_reg_HTH_GntR"/>
</dbReference>
<evidence type="ECO:0000259" key="6">
    <source>
        <dbReference type="PROSITE" id="PS50977"/>
    </source>
</evidence>
<evidence type="ECO:0000256" key="1">
    <source>
        <dbReference type="ARBA" id="ARBA00023015"/>
    </source>
</evidence>
<dbReference type="PROSITE" id="PS50977">
    <property type="entry name" value="HTH_TETR_2"/>
    <property type="match status" value="1"/>
</dbReference>
<keyword evidence="2 4" id="KW-0238">DNA-binding</keyword>
<organism evidence="7 8">
    <name type="scientific">Prauserella cavernicola</name>
    <dbReference type="NCBI Taxonomy" id="2800127"/>
    <lineage>
        <taxon>Bacteria</taxon>
        <taxon>Bacillati</taxon>
        <taxon>Actinomycetota</taxon>
        <taxon>Actinomycetes</taxon>
        <taxon>Pseudonocardiales</taxon>
        <taxon>Pseudonocardiaceae</taxon>
        <taxon>Prauserella</taxon>
    </lineage>
</organism>
<evidence type="ECO:0000256" key="2">
    <source>
        <dbReference type="ARBA" id="ARBA00023125"/>
    </source>
</evidence>
<reference evidence="7" key="1">
    <citation type="submission" date="2020-12" db="EMBL/GenBank/DDBJ databases">
        <title>Prauserella sp. ASG 168, a novel actinomycete isolated from cave rock.</title>
        <authorList>
            <person name="Suriyachadkun C."/>
        </authorList>
    </citation>
    <scope>NUCLEOTIDE SEQUENCE</scope>
    <source>
        <strain evidence="7">ASG 168</strain>
    </source>
</reference>
<dbReference type="Pfam" id="PF02909">
    <property type="entry name" value="TetR_C_1"/>
    <property type="match status" value="1"/>
</dbReference>
<dbReference type="InterPro" id="IPR036388">
    <property type="entry name" value="WH-like_DNA-bd_sf"/>
</dbReference>
<feature type="domain" description="HTH tetR-type" evidence="6">
    <location>
        <begin position="97"/>
        <end position="157"/>
    </location>
</feature>
<sequence>MPRAARPDPPYLRIVAEIGARIRSGELRSGERMPSIRQIAERWGVAVATATRAVAALREEGLVESKVGSGTIVSAGRKHPVGPAQPPPVAAESSRQALNREHMLRAAIAIADVEGLDAVSMRRVAAELGVGPMSLYRHVSTKDELVTEMADQVFGEPELPDPGPDGWRAKLELVSRLQWSLCWRHPWLPRAVSFTRPSFAPNLVAHTEWTLRALDELGLSKTTRMQEALTLHSLVITAALSMADEVEAEQESGLTQDRWLMAQRARADELFASGRYPLLAEMREEAASDLDGLFEYGLARHLDGFAVLVAERTS</sequence>
<dbReference type="InterPro" id="IPR050679">
    <property type="entry name" value="Bact_HTH_transcr_reg"/>
</dbReference>
<evidence type="ECO:0000256" key="4">
    <source>
        <dbReference type="PROSITE-ProRule" id="PRU00335"/>
    </source>
</evidence>
<accession>A0A934QQR5</accession>
<dbReference type="Gene3D" id="1.10.357.10">
    <property type="entry name" value="Tetracycline Repressor, domain 2"/>
    <property type="match status" value="1"/>
</dbReference>
<dbReference type="Pfam" id="PF00440">
    <property type="entry name" value="TetR_N"/>
    <property type="match status" value="1"/>
</dbReference>
<dbReference type="SUPFAM" id="SSF46785">
    <property type="entry name" value="Winged helix' DNA-binding domain"/>
    <property type="match status" value="1"/>
</dbReference>
<dbReference type="Proteomes" id="UP000635245">
    <property type="component" value="Unassembled WGS sequence"/>
</dbReference>
<evidence type="ECO:0000259" key="5">
    <source>
        <dbReference type="PROSITE" id="PS50949"/>
    </source>
</evidence>
<dbReference type="InterPro" id="IPR004111">
    <property type="entry name" value="Repressor_TetR_C"/>
</dbReference>
<dbReference type="GO" id="GO:0003677">
    <property type="term" value="F:DNA binding"/>
    <property type="evidence" value="ECO:0007669"/>
    <property type="project" value="UniProtKB-UniRule"/>
</dbReference>
<keyword evidence="1" id="KW-0805">Transcription regulation</keyword>
<dbReference type="GO" id="GO:0045892">
    <property type="term" value="P:negative regulation of DNA-templated transcription"/>
    <property type="evidence" value="ECO:0007669"/>
    <property type="project" value="InterPro"/>
</dbReference>
<dbReference type="EMBL" id="JAENJH010000002">
    <property type="protein sequence ID" value="MBK1784880.1"/>
    <property type="molecule type" value="Genomic_DNA"/>
</dbReference>
<feature type="DNA-binding region" description="H-T-H motif" evidence="4">
    <location>
        <begin position="120"/>
        <end position="139"/>
    </location>
</feature>
<dbReference type="GO" id="GO:0003700">
    <property type="term" value="F:DNA-binding transcription factor activity"/>
    <property type="evidence" value="ECO:0007669"/>
    <property type="project" value="InterPro"/>
</dbReference>
<protein>
    <submittedName>
        <fullName evidence="7">TetR/AcrR family transcriptional regulator C-terminal domain-containing protein</fullName>
    </submittedName>
</protein>
<keyword evidence="8" id="KW-1185">Reference proteome</keyword>
<dbReference type="AlphaFoldDB" id="A0A934QQR5"/>
<evidence type="ECO:0000313" key="8">
    <source>
        <dbReference type="Proteomes" id="UP000635245"/>
    </source>
</evidence>
<dbReference type="RefSeq" id="WP_200317586.1">
    <property type="nucleotide sequence ID" value="NZ_JAENJH010000002.1"/>
</dbReference>
<name>A0A934QQR5_9PSEU</name>
<keyword evidence="3" id="KW-0804">Transcription</keyword>
<dbReference type="Gene3D" id="1.10.10.60">
    <property type="entry name" value="Homeodomain-like"/>
    <property type="match status" value="1"/>
</dbReference>
<dbReference type="SUPFAM" id="SSF46689">
    <property type="entry name" value="Homeodomain-like"/>
    <property type="match status" value="1"/>
</dbReference>
<gene>
    <name evidence="7" type="ORF">JHE00_11125</name>
</gene>
<dbReference type="PROSITE" id="PS50949">
    <property type="entry name" value="HTH_GNTR"/>
    <property type="match status" value="1"/>
</dbReference>
<dbReference type="PANTHER" id="PTHR44846">
    <property type="entry name" value="MANNOSYL-D-GLYCERATE TRANSPORT/METABOLISM SYSTEM REPRESSOR MNGR-RELATED"/>
    <property type="match status" value="1"/>
</dbReference>
<dbReference type="InterPro" id="IPR036390">
    <property type="entry name" value="WH_DNA-bd_sf"/>
</dbReference>